<dbReference type="EMBL" id="JADPUN010000233">
    <property type="protein sequence ID" value="MBF9132458.1"/>
    <property type="molecule type" value="Genomic_DNA"/>
</dbReference>
<reference evidence="2 3" key="1">
    <citation type="submission" date="2020-11" db="EMBL/GenBank/DDBJ databases">
        <title>A novel isolate from a Black sea contaminated sediment with potential to produce alkanes: Plantactinospora alkalitolerans sp. nov.</title>
        <authorList>
            <person name="Carro L."/>
            <person name="Veyisoglu A."/>
            <person name="Guven K."/>
            <person name="Schumann P."/>
            <person name="Klenk H.-P."/>
            <person name="Sahin N."/>
        </authorList>
    </citation>
    <scope>NUCLEOTIDE SEQUENCE [LARGE SCALE GENOMIC DNA]</scope>
    <source>
        <strain evidence="2 3">S1510</strain>
    </source>
</reference>
<accession>A0ABS0H2M9</accession>
<feature type="transmembrane region" description="Helical" evidence="1">
    <location>
        <begin position="93"/>
        <end position="113"/>
    </location>
</feature>
<keyword evidence="1" id="KW-1133">Transmembrane helix</keyword>
<organism evidence="2 3">
    <name type="scientific">Plantactinospora alkalitolerans</name>
    <dbReference type="NCBI Taxonomy" id="2789879"/>
    <lineage>
        <taxon>Bacteria</taxon>
        <taxon>Bacillati</taxon>
        <taxon>Actinomycetota</taxon>
        <taxon>Actinomycetes</taxon>
        <taxon>Micromonosporales</taxon>
        <taxon>Micromonosporaceae</taxon>
        <taxon>Plantactinospora</taxon>
    </lineage>
</organism>
<dbReference type="RefSeq" id="WP_196203989.1">
    <property type="nucleotide sequence ID" value="NZ_JADPUN010000233.1"/>
</dbReference>
<evidence type="ECO:0000313" key="3">
    <source>
        <dbReference type="Proteomes" id="UP000638560"/>
    </source>
</evidence>
<feature type="transmembrane region" description="Helical" evidence="1">
    <location>
        <begin position="56"/>
        <end position="81"/>
    </location>
</feature>
<keyword evidence="1" id="KW-0472">Membrane</keyword>
<gene>
    <name evidence="2" type="ORF">I0C86_26420</name>
</gene>
<comment type="caution">
    <text evidence="2">The sequence shown here is derived from an EMBL/GenBank/DDBJ whole genome shotgun (WGS) entry which is preliminary data.</text>
</comment>
<evidence type="ECO:0000313" key="2">
    <source>
        <dbReference type="EMBL" id="MBF9132458.1"/>
    </source>
</evidence>
<keyword evidence="1" id="KW-0812">Transmembrane</keyword>
<protein>
    <submittedName>
        <fullName evidence="2">Uncharacterized protein</fullName>
    </submittedName>
</protein>
<evidence type="ECO:0000256" key="1">
    <source>
        <dbReference type="SAM" id="Phobius"/>
    </source>
</evidence>
<dbReference type="Proteomes" id="UP000638560">
    <property type="component" value="Unassembled WGS sequence"/>
</dbReference>
<feature type="transmembrane region" description="Helical" evidence="1">
    <location>
        <begin position="20"/>
        <end position="44"/>
    </location>
</feature>
<sequence>MSAEVLPWRPLRRLAELPTVLWLGMHVLLYLGVGMAGYAGYALWDLRPGAPLVDSLLLIVVGVVWLGPLWAFVSVAATFCLGVLRLLTDVRWYWFRLAAVLLFAVPFPLFVLSVYGPETALPVAGAQLATALLIVQPRKKPGGWADRDPAMEDHRG</sequence>
<name>A0ABS0H2M9_9ACTN</name>
<keyword evidence="3" id="KW-1185">Reference proteome</keyword>
<proteinExistence type="predicted"/>